<protein>
    <submittedName>
        <fullName evidence="1">Uncharacterized protein</fullName>
    </submittedName>
</protein>
<keyword evidence="2" id="KW-1185">Reference proteome</keyword>
<name>A0AAW1VK90_RUBAR</name>
<evidence type="ECO:0000313" key="2">
    <source>
        <dbReference type="Proteomes" id="UP001457282"/>
    </source>
</evidence>
<gene>
    <name evidence="1" type="ORF">M0R45_001872</name>
</gene>
<dbReference type="AlphaFoldDB" id="A0AAW1VK90"/>
<dbReference type="EMBL" id="JBEDUW010000273">
    <property type="protein sequence ID" value="KAK9901891.1"/>
    <property type="molecule type" value="Genomic_DNA"/>
</dbReference>
<dbReference type="Proteomes" id="UP001457282">
    <property type="component" value="Unassembled WGS sequence"/>
</dbReference>
<evidence type="ECO:0000313" key="1">
    <source>
        <dbReference type="EMBL" id="KAK9901891.1"/>
    </source>
</evidence>
<reference evidence="1 2" key="1">
    <citation type="journal article" date="2023" name="G3 (Bethesda)">
        <title>A chromosome-length genome assembly and annotation of blackberry (Rubus argutus, cv. 'Hillquist').</title>
        <authorList>
            <person name="Bruna T."/>
            <person name="Aryal R."/>
            <person name="Dudchenko O."/>
            <person name="Sargent D.J."/>
            <person name="Mead D."/>
            <person name="Buti M."/>
            <person name="Cavallini A."/>
            <person name="Hytonen T."/>
            <person name="Andres J."/>
            <person name="Pham M."/>
            <person name="Weisz D."/>
            <person name="Mascagni F."/>
            <person name="Usai G."/>
            <person name="Natali L."/>
            <person name="Bassil N."/>
            <person name="Fernandez G.E."/>
            <person name="Lomsadze A."/>
            <person name="Armour M."/>
            <person name="Olukolu B."/>
            <person name="Poorten T."/>
            <person name="Britton C."/>
            <person name="Davik J."/>
            <person name="Ashrafi H."/>
            <person name="Aiden E.L."/>
            <person name="Borodovsky M."/>
            <person name="Worthington M."/>
        </authorList>
    </citation>
    <scope>NUCLEOTIDE SEQUENCE [LARGE SCALE GENOMIC DNA]</scope>
    <source>
        <strain evidence="1">PI 553951</strain>
    </source>
</reference>
<sequence length="110" mass="12259">MAIATKITRASPITHVLCFAHPARAHPKLTTAWPIQLTATSLNHPSNHHNHILTMVAYPSSKFHNKTQPSRRCTCNYKAQPRPPRLRSIQLYLEAASTAAPTWCRASAQP</sequence>
<accession>A0AAW1VK90</accession>
<proteinExistence type="predicted"/>
<organism evidence="1 2">
    <name type="scientific">Rubus argutus</name>
    <name type="common">Southern blackberry</name>
    <dbReference type="NCBI Taxonomy" id="59490"/>
    <lineage>
        <taxon>Eukaryota</taxon>
        <taxon>Viridiplantae</taxon>
        <taxon>Streptophyta</taxon>
        <taxon>Embryophyta</taxon>
        <taxon>Tracheophyta</taxon>
        <taxon>Spermatophyta</taxon>
        <taxon>Magnoliopsida</taxon>
        <taxon>eudicotyledons</taxon>
        <taxon>Gunneridae</taxon>
        <taxon>Pentapetalae</taxon>
        <taxon>rosids</taxon>
        <taxon>fabids</taxon>
        <taxon>Rosales</taxon>
        <taxon>Rosaceae</taxon>
        <taxon>Rosoideae</taxon>
        <taxon>Rosoideae incertae sedis</taxon>
        <taxon>Rubus</taxon>
    </lineage>
</organism>
<comment type="caution">
    <text evidence="1">The sequence shown here is derived from an EMBL/GenBank/DDBJ whole genome shotgun (WGS) entry which is preliminary data.</text>
</comment>